<dbReference type="AlphaFoldDB" id="A0AAW3URH8"/>
<proteinExistence type="predicted"/>
<evidence type="ECO:0000259" key="1">
    <source>
        <dbReference type="Pfam" id="PF18154"/>
    </source>
</evidence>
<dbReference type="RefSeq" id="WP_183804446.1">
    <property type="nucleotide sequence ID" value="NZ_JACIII010000030.1"/>
</dbReference>
<comment type="caution">
    <text evidence="3">The sequence shown here is derived from an EMBL/GenBank/DDBJ whole genome shotgun (WGS) entry which is preliminary data.</text>
</comment>
<protein>
    <recommendedName>
        <fullName evidence="5">REase associating with pPIWI RE domain-containing protein</fullName>
    </recommendedName>
</protein>
<evidence type="ECO:0000313" key="3">
    <source>
        <dbReference type="EMBL" id="MBB6201223.1"/>
    </source>
</evidence>
<name>A0AAW3URH8_9BURK</name>
<dbReference type="InterPro" id="IPR040828">
    <property type="entry name" value="pPIWI_RE_REase"/>
</dbReference>
<sequence>MREIENADGLGENRSSVDEVTVRALAALVLRQARTAIVDGRMVCGIDRRPGSAIGLIPEDRKAMALVSRACLIAGMPDRGAEIHELLACCNSPLRDWLPLGDDASLKYGSLRLINEDTGTPSPETFEVANGFSNLTAGVEEALFQRLTEILDRQPTERANHFYTTVREFVVRHPVCDDADLKQLYEDLPTALWVFLQQIYEIVPSAWAIDNEVPCCAYCGNAMRGSVGGHLSCRSGSCRAKNQPSRPGVLKPLEGLLRVTRGIRQYWVEPGVDEIALFDALKERGVCAQLYPFRDRVDIAIAEVGIDLKAYSSPELLGARIRRNRGGLAHYEKKWLVIPDWLLNATPSYLERLFVALESARPLVRCLSASDAYRELTDA</sequence>
<gene>
    <name evidence="3" type="ORF">GGD69_002072</name>
</gene>
<reference evidence="3 4" key="1">
    <citation type="submission" date="2020-08" db="EMBL/GenBank/DDBJ databases">
        <title>Genomic Encyclopedia of Type Strains, Phase IV (KMG-V): Genome sequencing to study the core and pangenomes of soil and plant-associated prokaryotes.</title>
        <authorList>
            <person name="Whitman W."/>
        </authorList>
    </citation>
    <scope>NUCLEOTIDE SEQUENCE [LARGE SCALE GENOMIC DNA]</scope>
    <source>
        <strain evidence="3 4">SEMIA 4013</strain>
    </source>
</reference>
<dbReference type="EMBL" id="JACIIK010000003">
    <property type="protein sequence ID" value="MBB6201223.1"/>
    <property type="molecule type" value="Genomic_DNA"/>
</dbReference>
<accession>A0AAW3URH8</accession>
<dbReference type="Pfam" id="PF18154">
    <property type="entry name" value="pPIWI_RE_REase"/>
    <property type="match status" value="1"/>
</dbReference>
<evidence type="ECO:0000313" key="4">
    <source>
        <dbReference type="Proteomes" id="UP000518681"/>
    </source>
</evidence>
<dbReference type="Pfam" id="PF18156">
    <property type="entry name" value="pPIWI_RE_Y"/>
    <property type="match status" value="1"/>
</dbReference>
<feature type="domain" description="pPIWI-RE three-gene island" evidence="2">
    <location>
        <begin position="61"/>
        <end position="176"/>
    </location>
</feature>
<organism evidence="3 4">
    <name type="scientific">Paraburkholderia fungorum</name>
    <dbReference type="NCBI Taxonomy" id="134537"/>
    <lineage>
        <taxon>Bacteria</taxon>
        <taxon>Pseudomonadati</taxon>
        <taxon>Pseudomonadota</taxon>
        <taxon>Betaproteobacteria</taxon>
        <taxon>Burkholderiales</taxon>
        <taxon>Burkholderiaceae</taxon>
        <taxon>Paraburkholderia</taxon>
    </lineage>
</organism>
<evidence type="ECO:0000259" key="2">
    <source>
        <dbReference type="Pfam" id="PF18156"/>
    </source>
</evidence>
<feature type="domain" description="REase associating with pPIWI RE" evidence="1">
    <location>
        <begin position="271"/>
        <end position="370"/>
    </location>
</feature>
<dbReference type="InterPro" id="IPR041191">
    <property type="entry name" value="pPIWI_RE_Y"/>
</dbReference>
<dbReference type="Proteomes" id="UP000518681">
    <property type="component" value="Unassembled WGS sequence"/>
</dbReference>
<evidence type="ECO:0008006" key="5">
    <source>
        <dbReference type="Google" id="ProtNLM"/>
    </source>
</evidence>